<dbReference type="STRING" id="5627.A0A1C7MJK1"/>
<dbReference type="EMBL" id="LUGG01000004">
    <property type="protein sequence ID" value="OBZ75204.1"/>
    <property type="molecule type" value="Genomic_DNA"/>
</dbReference>
<dbReference type="GO" id="GO:0005886">
    <property type="term" value="C:plasma membrane"/>
    <property type="evidence" value="ECO:0007669"/>
    <property type="project" value="TreeGrafter"/>
</dbReference>
<feature type="domain" description="EH" evidence="2">
    <location>
        <begin position="286"/>
        <end position="376"/>
    </location>
</feature>
<dbReference type="InterPro" id="IPR011992">
    <property type="entry name" value="EF-hand-dom_pair"/>
</dbReference>
<keyword evidence="5" id="KW-1185">Reference proteome</keyword>
<evidence type="ECO:0000256" key="1">
    <source>
        <dbReference type="SAM" id="MobiDB-lite"/>
    </source>
</evidence>
<accession>A0A1C7MJK1</accession>
<dbReference type="CDD" id="cd21383">
    <property type="entry name" value="GAT_GGA_Tom1-like"/>
    <property type="match status" value="1"/>
</dbReference>
<dbReference type="SUPFAM" id="SSF47473">
    <property type="entry name" value="EF-hand"/>
    <property type="match status" value="4"/>
</dbReference>
<feature type="domain" description="EH" evidence="2">
    <location>
        <begin position="439"/>
        <end position="495"/>
    </location>
</feature>
<dbReference type="SMART" id="SM00027">
    <property type="entry name" value="EH"/>
    <property type="match status" value="4"/>
</dbReference>
<evidence type="ECO:0000259" key="3">
    <source>
        <dbReference type="PROSITE" id="PS50222"/>
    </source>
</evidence>
<dbReference type="OrthoDB" id="524326at2759"/>
<reference evidence="4 5" key="1">
    <citation type="submission" date="2016-03" db="EMBL/GenBank/DDBJ databases">
        <title>Whole genome sequencing of Grifola frondosa 9006-11.</title>
        <authorList>
            <person name="Min B."/>
            <person name="Park H."/>
            <person name="Kim J.-G."/>
            <person name="Cho H."/>
            <person name="Oh Y.-L."/>
            <person name="Kong W.-S."/>
            <person name="Choi I.-G."/>
        </authorList>
    </citation>
    <scope>NUCLEOTIDE SEQUENCE [LARGE SCALE GENOMIC DNA]</scope>
    <source>
        <strain evidence="4 5">9006-11</strain>
    </source>
</reference>
<dbReference type="AlphaFoldDB" id="A0A1C7MJK1"/>
<protein>
    <submittedName>
        <fullName evidence="4">EH domain-containing and endocytosis protein 1</fullName>
    </submittedName>
</protein>
<dbReference type="Gene3D" id="1.10.238.10">
    <property type="entry name" value="EF-hand"/>
    <property type="match status" value="4"/>
</dbReference>
<dbReference type="SUPFAM" id="SSF89009">
    <property type="entry name" value="GAT-like domain"/>
    <property type="match status" value="1"/>
</dbReference>
<evidence type="ECO:0000313" key="4">
    <source>
        <dbReference type="EMBL" id="OBZ75204.1"/>
    </source>
</evidence>
<dbReference type="GO" id="GO:0005737">
    <property type="term" value="C:cytoplasm"/>
    <property type="evidence" value="ECO:0007669"/>
    <property type="project" value="TreeGrafter"/>
</dbReference>
<dbReference type="GO" id="GO:0016197">
    <property type="term" value="P:endosomal transport"/>
    <property type="evidence" value="ECO:0007669"/>
    <property type="project" value="TreeGrafter"/>
</dbReference>
<dbReference type="GO" id="GO:0006897">
    <property type="term" value="P:endocytosis"/>
    <property type="evidence" value="ECO:0007669"/>
    <property type="project" value="TreeGrafter"/>
</dbReference>
<dbReference type="GO" id="GO:0005509">
    <property type="term" value="F:calcium ion binding"/>
    <property type="evidence" value="ECO:0007669"/>
    <property type="project" value="InterPro"/>
</dbReference>
<organism evidence="4 5">
    <name type="scientific">Grifola frondosa</name>
    <name type="common">Maitake</name>
    <name type="synonym">Polyporus frondosus</name>
    <dbReference type="NCBI Taxonomy" id="5627"/>
    <lineage>
        <taxon>Eukaryota</taxon>
        <taxon>Fungi</taxon>
        <taxon>Dikarya</taxon>
        <taxon>Basidiomycota</taxon>
        <taxon>Agaricomycotina</taxon>
        <taxon>Agaricomycetes</taxon>
        <taxon>Polyporales</taxon>
        <taxon>Grifolaceae</taxon>
        <taxon>Grifola</taxon>
    </lineage>
</organism>
<name>A0A1C7MJK1_GRIFR</name>
<dbReference type="PROSITE" id="PS50031">
    <property type="entry name" value="EH"/>
    <property type="match status" value="4"/>
</dbReference>
<gene>
    <name evidence="4" type="primary">EDE1_1</name>
    <name evidence="4" type="ORF">A0H81_04601</name>
</gene>
<feature type="region of interest" description="Disordered" evidence="1">
    <location>
        <begin position="372"/>
        <end position="393"/>
    </location>
</feature>
<sequence length="745" mass="81035">MGTSAYAYYDTPQQFPHPSSSAAQSQVPFISADDDIQRLFNVCRVGHGNAELLHEVLVFAKPEDLKDEINKEFRAKCRESQELIVSQIPWASAQAETSRRAARTVAETTEEQLLAALLSAHEELTESLKMFEDLERIGIEAEAEERRKTERLIQALTALSDFRATPEEANLIDQVFALGDPQHTGRLSARAASKIFGGSNLPPTTHAKIWDIATVDSAGKDGLDRQGVGVALRLIGHAQLGVPVTEALVKKPGPLAVIEGFSSIAEPAPGPSTSAAGGLPPLTARDQAKFRKIFLGSSPVNGLLSGAQARGVFMKSKLPTHTLSQIWSLADVKQRGALDLSDFTVAMYLVQAVMTGQITHLPKSLPPALHEQVAHKPPRSPGPLCHNGGQTLASSSLTPPITPHTGTPHHFRHGTPNTDPRWEISQTMRTYADRAFDSLDLQRTGRIWDLADTGHRGYLTREEFAIAMYLIRMKKKGRELPITLPPELAPSFMRANGSEAHVAMPQPQIQEGLLIDLTDPPESPVSPTVSRAQDRSPIIPGAFPSFSHPLTPNTPSSLPGHGLALQTPLPVSPVNGSFSWPSPPTTGPSTSRSTSAQQHVQLGDVPPAEKARSDQFFDALDTWRKGYVEADVAVPFFSKANLPNDIMASIWDRADTGRDGRLTRDSFAIAMHLIWEKSAERRSRNEQPLPPIPPSPSPQLEPPREPTPERAPPSPQVTHDLGDIDDPPRSDTPPPPYSLTQSDNE</sequence>
<feature type="compositionally biased region" description="Pro residues" evidence="1">
    <location>
        <begin position="688"/>
        <end position="701"/>
    </location>
</feature>
<dbReference type="PANTHER" id="PTHR11216">
    <property type="entry name" value="EH DOMAIN"/>
    <property type="match status" value="1"/>
</dbReference>
<feature type="compositionally biased region" description="Basic and acidic residues" evidence="1">
    <location>
        <begin position="720"/>
        <end position="729"/>
    </location>
</feature>
<dbReference type="InterPro" id="IPR002048">
    <property type="entry name" value="EF_hand_dom"/>
</dbReference>
<feature type="domain" description="EF-hand" evidence="3">
    <location>
        <begin position="439"/>
        <end position="474"/>
    </location>
</feature>
<evidence type="ECO:0000259" key="2">
    <source>
        <dbReference type="PROSITE" id="PS50031"/>
    </source>
</evidence>
<proteinExistence type="predicted"/>
<dbReference type="PROSITE" id="PS50222">
    <property type="entry name" value="EF_HAND_2"/>
    <property type="match status" value="2"/>
</dbReference>
<dbReference type="CDD" id="cd00052">
    <property type="entry name" value="EH"/>
    <property type="match status" value="2"/>
</dbReference>
<dbReference type="Proteomes" id="UP000092993">
    <property type="component" value="Unassembled WGS sequence"/>
</dbReference>
<feature type="region of interest" description="Disordered" evidence="1">
    <location>
        <begin position="521"/>
        <end position="610"/>
    </location>
</feature>
<dbReference type="InterPro" id="IPR000261">
    <property type="entry name" value="EH_dom"/>
</dbReference>
<dbReference type="OMA" id="VMATIWD"/>
<dbReference type="Pfam" id="PF12763">
    <property type="entry name" value="EH"/>
    <property type="match status" value="4"/>
</dbReference>
<comment type="caution">
    <text evidence="4">The sequence shown here is derived from an EMBL/GenBank/DDBJ whole genome shotgun (WGS) entry which is preliminary data.</text>
</comment>
<feature type="compositionally biased region" description="Polar residues" evidence="1">
    <location>
        <begin position="548"/>
        <end position="557"/>
    </location>
</feature>
<feature type="region of interest" description="Disordered" evidence="1">
    <location>
        <begin position="679"/>
        <end position="745"/>
    </location>
</feature>
<feature type="domain" description="EF-hand" evidence="3">
    <location>
        <begin position="642"/>
        <end position="677"/>
    </location>
</feature>
<feature type="domain" description="EH" evidence="2">
    <location>
        <begin position="168"/>
        <end position="232"/>
    </location>
</feature>
<feature type="domain" description="EH" evidence="2">
    <location>
        <begin position="609"/>
        <end position="707"/>
    </location>
</feature>
<evidence type="ECO:0000313" key="5">
    <source>
        <dbReference type="Proteomes" id="UP000092993"/>
    </source>
</evidence>
<dbReference type="PANTHER" id="PTHR11216:SF170">
    <property type="entry name" value="DYNAMIN ASSOCIATED PROTEIN 160, ISOFORM D"/>
    <property type="match status" value="1"/>
</dbReference>